<dbReference type="RefSeq" id="WP_144852023.1">
    <property type="nucleotide sequence ID" value="NZ_VNJI01000039.1"/>
</dbReference>
<dbReference type="EMBL" id="VNJI01000039">
    <property type="protein sequence ID" value="TVY07327.1"/>
    <property type="molecule type" value="Genomic_DNA"/>
</dbReference>
<proteinExistence type="predicted"/>
<evidence type="ECO:0000313" key="1">
    <source>
        <dbReference type="EMBL" id="TVY07327.1"/>
    </source>
</evidence>
<dbReference type="AlphaFoldDB" id="A0A559K5F1"/>
<accession>A0A559K5F1</accession>
<comment type="caution">
    <text evidence="1">The sequence shown here is derived from an EMBL/GenBank/DDBJ whole genome shotgun (WGS) entry which is preliminary data.</text>
</comment>
<dbReference type="OrthoDB" id="2861338at2"/>
<evidence type="ECO:0000313" key="2">
    <source>
        <dbReference type="Proteomes" id="UP000317036"/>
    </source>
</evidence>
<gene>
    <name evidence="1" type="ORF">FPZ49_24600</name>
</gene>
<name>A0A559K5F1_9BACL</name>
<protein>
    <submittedName>
        <fullName evidence="1">Uncharacterized protein</fullName>
    </submittedName>
</protein>
<organism evidence="1 2">
    <name type="scientific">Paenibacillus cremeus</name>
    <dbReference type="NCBI Taxonomy" id="2163881"/>
    <lineage>
        <taxon>Bacteria</taxon>
        <taxon>Bacillati</taxon>
        <taxon>Bacillota</taxon>
        <taxon>Bacilli</taxon>
        <taxon>Bacillales</taxon>
        <taxon>Paenibacillaceae</taxon>
        <taxon>Paenibacillus</taxon>
    </lineage>
</organism>
<reference evidence="1 2" key="1">
    <citation type="submission" date="2019-07" db="EMBL/GenBank/DDBJ databases">
        <authorList>
            <person name="Kim J."/>
        </authorList>
    </citation>
    <scope>NUCLEOTIDE SEQUENCE [LARGE SCALE GENOMIC DNA]</scope>
    <source>
        <strain evidence="1 2">JC52</strain>
    </source>
</reference>
<keyword evidence="2" id="KW-1185">Reference proteome</keyword>
<dbReference type="Proteomes" id="UP000317036">
    <property type="component" value="Unassembled WGS sequence"/>
</dbReference>
<sequence>MDNHTRLKSDMIMGSVLDGIRSGAPIRWDWMNPDYAATIVFVGDKGRSARKSIVRKMATKRSRSTW</sequence>